<dbReference type="EMBL" id="JAWWNJ010000079">
    <property type="protein sequence ID" value="KAK7002471.1"/>
    <property type="molecule type" value="Genomic_DNA"/>
</dbReference>
<dbReference type="SUPFAM" id="SSF51905">
    <property type="entry name" value="FAD/NAD(P)-binding domain"/>
    <property type="match status" value="1"/>
</dbReference>
<dbReference type="PANTHER" id="PTHR43735">
    <property type="entry name" value="APOPTOSIS-INDUCING FACTOR 1"/>
    <property type="match status" value="1"/>
</dbReference>
<keyword evidence="4" id="KW-1185">Reference proteome</keyword>
<dbReference type="PRINTS" id="PR00411">
    <property type="entry name" value="PNDRDTASEI"/>
</dbReference>
<dbReference type="PRINTS" id="PR00368">
    <property type="entry name" value="FADPNR"/>
</dbReference>
<sequence length="482" mass="51803">MTRNGSTMSLKTVVVLGGAYGGARAAQLIAAGLPDGWRIVLIDRNSHVNHVYILPRLAVLAGHEHKAFVPYDNIFNCKQLDLKRHIFLRAHIQSLGPNSVKLSRAFPEHGIDSDTLHFDYAIYALGSHLPSPLNLWHAAPDGKPSVQSYGGSKAESIAWLRGKQRAIEDANSVLVVGGGALGIQFATDIAAVYPGKPVTLLHSRTRLLPRFDSEMHTEVLQAMESANINVILGERLDLVSSTSGHSTVRTTTGRIIHADLVLLCTGQRPNTELLQSLDSRTVNTNTALAQVLRTMQLALVPPPPPPSPVTPALLPACASTNEEDVLTAALAQIALQNESASSAEEGIEASDDEDSPLPTRTSSPSATRANAFGAIPAGHNAYYQAEVAARNVLRLVHGKTDEPLERYTPGPPAIKVSLGLVLWFLPSSRFLPSLSPDTPHKKNVYQVNGVVGVGKETQDDLNAAAIWGYFGSPVVEEPEMFR</sequence>
<reference evidence="3 4" key="1">
    <citation type="journal article" date="2024" name="J Genomics">
        <title>Draft genome sequencing and assembly of Favolaschia claudopus CIRM-BRFM 2984 isolated from oak limbs.</title>
        <authorList>
            <person name="Navarro D."/>
            <person name="Drula E."/>
            <person name="Chaduli D."/>
            <person name="Cazenave R."/>
            <person name="Ahrendt S."/>
            <person name="Wang J."/>
            <person name="Lipzen A."/>
            <person name="Daum C."/>
            <person name="Barry K."/>
            <person name="Grigoriev I.V."/>
            <person name="Favel A."/>
            <person name="Rosso M.N."/>
            <person name="Martin F."/>
        </authorList>
    </citation>
    <scope>NUCLEOTIDE SEQUENCE [LARGE SCALE GENOMIC DNA]</scope>
    <source>
        <strain evidence="3 4">CIRM-BRFM 2984</strain>
    </source>
</reference>
<evidence type="ECO:0000259" key="2">
    <source>
        <dbReference type="Pfam" id="PF07992"/>
    </source>
</evidence>
<dbReference type="InterPro" id="IPR036188">
    <property type="entry name" value="FAD/NAD-bd_sf"/>
</dbReference>
<evidence type="ECO:0000313" key="4">
    <source>
        <dbReference type="Proteomes" id="UP001362999"/>
    </source>
</evidence>
<dbReference type="GO" id="GO:0005737">
    <property type="term" value="C:cytoplasm"/>
    <property type="evidence" value="ECO:0007669"/>
    <property type="project" value="TreeGrafter"/>
</dbReference>
<dbReference type="Gene3D" id="3.50.50.60">
    <property type="entry name" value="FAD/NAD(P)-binding domain"/>
    <property type="match status" value="2"/>
</dbReference>
<dbReference type="InterPro" id="IPR023753">
    <property type="entry name" value="FAD/NAD-binding_dom"/>
</dbReference>
<feature type="compositionally biased region" description="Acidic residues" evidence="1">
    <location>
        <begin position="345"/>
        <end position="355"/>
    </location>
</feature>
<name>A0AAW0A8D1_9AGAR</name>
<organism evidence="3 4">
    <name type="scientific">Favolaschia claudopus</name>
    <dbReference type="NCBI Taxonomy" id="2862362"/>
    <lineage>
        <taxon>Eukaryota</taxon>
        <taxon>Fungi</taxon>
        <taxon>Dikarya</taxon>
        <taxon>Basidiomycota</taxon>
        <taxon>Agaricomycotina</taxon>
        <taxon>Agaricomycetes</taxon>
        <taxon>Agaricomycetidae</taxon>
        <taxon>Agaricales</taxon>
        <taxon>Marasmiineae</taxon>
        <taxon>Mycenaceae</taxon>
        <taxon>Favolaschia</taxon>
    </lineage>
</organism>
<feature type="domain" description="FAD/NAD(P)-binding" evidence="2">
    <location>
        <begin position="12"/>
        <end position="278"/>
    </location>
</feature>
<accession>A0AAW0A8D1</accession>
<comment type="caution">
    <text evidence="3">The sequence shown here is derived from an EMBL/GenBank/DDBJ whole genome shotgun (WGS) entry which is preliminary data.</text>
</comment>
<dbReference type="Pfam" id="PF07992">
    <property type="entry name" value="Pyr_redox_2"/>
    <property type="match status" value="1"/>
</dbReference>
<dbReference type="Proteomes" id="UP001362999">
    <property type="component" value="Unassembled WGS sequence"/>
</dbReference>
<gene>
    <name evidence="3" type="ORF">R3P38DRAFT_3404775</name>
</gene>
<feature type="region of interest" description="Disordered" evidence="1">
    <location>
        <begin position="340"/>
        <end position="367"/>
    </location>
</feature>
<dbReference type="PANTHER" id="PTHR43735:SF2">
    <property type="entry name" value="FE-REGULATED PROTEIN 8"/>
    <property type="match status" value="1"/>
</dbReference>
<proteinExistence type="predicted"/>
<evidence type="ECO:0000256" key="1">
    <source>
        <dbReference type="SAM" id="MobiDB-lite"/>
    </source>
</evidence>
<dbReference type="GO" id="GO:0004174">
    <property type="term" value="F:electron-transferring-flavoprotein dehydrogenase activity"/>
    <property type="evidence" value="ECO:0007669"/>
    <property type="project" value="TreeGrafter"/>
</dbReference>
<dbReference type="AlphaFoldDB" id="A0AAW0A8D1"/>
<dbReference type="GO" id="GO:0050660">
    <property type="term" value="F:flavin adenine dinucleotide binding"/>
    <property type="evidence" value="ECO:0007669"/>
    <property type="project" value="TreeGrafter"/>
</dbReference>
<evidence type="ECO:0000313" key="3">
    <source>
        <dbReference type="EMBL" id="KAK7002471.1"/>
    </source>
</evidence>
<protein>
    <submittedName>
        <fullName evidence="3">Apoptosis-inducing factor B</fullName>
    </submittedName>
</protein>
<feature type="compositionally biased region" description="Polar residues" evidence="1">
    <location>
        <begin position="358"/>
        <end position="367"/>
    </location>
</feature>